<comment type="caution">
    <text evidence="1">The sequence shown here is derived from an EMBL/GenBank/DDBJ whole genome shotgun (WGS) entry which is preliminary data.</text>
</comment>
<gene>
    <name evidence="1" type="ORF">LOK49_LG01G01786</name>
</gene>
<evidence type="ECO:0000313" key="2">
    <source>
        <dbReference type="Proteomes" id="UP001060215"/>
    </source>
</evidence>
<evidence type="ECO:0000313" key="1">
    <source>
        <dbReference type="EMBL" id="KAI8030035.1"/>
    </source>
</evidence>
<sequence length="479" mass="54077">MATAIVTALDQSRMRQSRELDESQSLNQFAHRKCIQRWCNKKGDITCEIWSQVYSSNYILPPRAAVLRLWPLILEYDDYSVANRSLACIRSVAIILMLILLIRQVLMVTRDFGMVQESSTFFNAFGADQIDGKDSKELKARSSFFNWWYLGLCGGPTAAFLFLNYILDSINWGLGFGIPCISMVVALVVFLIGTRTYRYTIKGHNNNPFLRIAKGCQVQKVSEVIKPHPPEWDSGKLRELVGQEEANSILTIPIPVMNQDDALVWHHTKTGNFEVRSGYQFLRRELQSRAAFGASSSAQPTGKFWNLIWSLPVPPKVRNFWWRVCTNSLATKENLHHRHCAPSPACPICGSCSESIEHLLFQCAWTRPVWFGCDLGYLSGFNSSSSAIQWTQEVLESCQNDRPRKESLGKAATVGWSLWKARNAWVFNQSEVDPMQVIRQASFLWREGSSVVALSDSPPVSLQSLACTNGFRGGSVQDQ</sequence>
<organism evidence="1 2">
    <name type="scientific">Camellia lanceoleosa</name>
    <dbReference type="NCBI Taxonomy" id="1840588"/>
    <lineage>
        <taxon>Eukaryota</taxon>
        <taxon>Viridiplantae</taxon>
        <taxon>Streptophyta</taxon>
        <taxon>Embryophyta</taxon>
        <taxon>Tracheophyta</taxon>
        <taxon>Spermatophyta</taxon>
        <taxon>Magnoliopsida</taxon>
        <taxon>eudicotyledons</taxon>
        <taxon>Gunneridae</taxon>
        <taxon>Pentapetalae</taxon>
        <taxon>asterids</taxon>
        <taxon>Ericales</taxon>
        <taxon>Theaceae</taxon>
        <taxon>Camellia</taxon>
    </lineage>
</organism>
<dbReference type="EMBL" id="CM045758">
    <property type="protein sequence ID" value="KAI8030035.1"/>
    <property type="molecule type" value="Genomic_DNA"/>
</dbReference>
<dbReference type="Proteomes" id="UP001060215">
    <property type="component" value="Chromosome 1"/>
</dbReference>
<protein>
    <submittedName>
        <fullName evidence="1">Protein NRT1/ PTR FAMILY 5.10</fullName>
    </submittedName>
</protein>
<proteinExistence type="predicted"/>
<reference evidence="1 2" key="1">
    <citation type="journal article" date="2022" name="Plant J.">
        <title>Chromosome-level genome of Camellia lanceoleosa provides a valuable resource for understanding genome evolution and self-incompatibility.</title>
        <authorList>
            <person name="Gong W."/>
            <person name="Xiao S."/>
            <person name="Wang L."/>
            <person name="Liao Z."/>
            <person name="Chang Y."/>
            <person name="Mo W."/>
            <person name="Hu G."/>
            <person name="Li W."/>
            <person name="Zhao G."/>
            <person name="Zhu H."/>
            <person name="Hu X."/>
            <person name="Ji K."/>
            <person name="Xiang X."/>
            <person name="Song Q."/>
            <person name="Yuan D."/>
            <person name="Jin S."/>
            <person name="Zhang L."/>
        </authorList>
    </citation>
    <scope>NUCLEOTIDE SEQUENCE [LARGE SCALE GENOMIC DNA]</scope>
    <source>
        <strain evidence="1">SQ_2022a</strain>
    </source>
</reference>
<accession>A0ACC0IWW4</accession>
<keyword evidence="2" id="KW-1185">Reference proteome</keyword>
<name>A0ACC0IWW4_9ERIC</name>